<dbReference type="PANTHER" id="PTHR37984">
    <property type="entry name" value="PROTEIN CBG26694"/>
    <property type="match status" value="1"/>
</dbReference>
<dbReference type="STRING" id="4097.A0A1S3X7V7"/>
<dbReference type="AlphaFoldDB" id="A0A1S3X7V7"/>
<dbReference type="Gene3D" id="3.30.420.10">
    <property type="entry name" value="Ribonuclease H-like superfamily/Ribonuclease H"/>
    <property type="match status" value="1"/>
</dbReference>
<evidence type="ECO:0000259" key="1">
    <source>
        <dbReference type="PROSITE" id="PS50994"/>
    </source>
</evidence>
<dbReference type="OrthoDB" id="1903608at2759"/>
<dbReference type="PANTHER" id="PTHR37984:SF5">
    <property type="entry name" value="PROTEIN NYNRIN-LIKE"/>
    <property type="match status" value="1"/>
</dbReference>
<dbReference type="PROSITE" id="PS50994">
    <property type="entry name" value="INTEGRASE"/>
    <property type="match status" value="1"/>
</dbReference>
<dbReference type="PaxDb" id="4097-A0A1S3X7V7"/>
<proteinExistence type="predicted"/>
<sequence>LSAFTYNEARSVVAFLKKNIFTRFDTHREIINDVGSHFCNRAFDTLLAKYGVNHKVSNPYHPHASGQVEVSNKEINSILSKTVNANWTDWSRKLLMLCVLTGLLIRLQL</sequence>
<reference evidence="2" key="1">
    <citation type="submission" date="2025-08" db="UniProtKB">
        <authorList>
            <consortium name="RefSeq"/>
        </authorList>
    </citation>
    <scope>IDENTIFICATION</scope>
</reference>
<accession>A0A1S3X7V7</accession>
<dbReference type="SUPFAM" id="SSF53098">
    <property type="entry name" value="Ribonuclease H-like"/>
    <property type="match status" value="1"/>
</dbReference>
<gene>
    <name evidence="2" type="primary">LOC107762072</name>
</gene>
<evidence type="ECO:0000313" key="2">
    <source>
        <dbReference type="RefSeq" id="XP_016435879.1"/>
    </source>
</evidence>
<feature type="domain" description="Integrase catalytic" evidence="1">
    <location>
        <begin position="1"/>
        <end position="109"/>
    </location>
</feature>
<dbReference type="OMA" id="RFDTHRE"/>
<dbReference type="InterPro" id="IPR001584">
    <property type="entry name" value="Integrase_cat-core"/>
</dbReference>
<protein>
    <recommendedName>
        <fullName evidence="1">Integrase catalytic domain-containing protein</fullName>
    </recommendedName>
</protein>
<feature type="non-terminal residue" evidence="2">
    <location>
        <position position="109"/>
    </location>
</feature>
<dbReference type="RefSeq" id="XP_016435879.1">
    <property type="nucleotide sequence ID" value="XM_016580393.1"/>
</dbReference>
<dbReference type="GO" id="GO:0015074">
    <property type="term" value="P:DNA integration"/>
    <property type="evidence" value="ECO:0007669"/>
    <property type="project" value="InterPro"/>
</dbReference>
<dbReference type="InterPro" id="IPR050951">
    <property type="entry name" value="Retrovirus_Pol_polyprotein"/>
</dbReference>
<dbReference type="GO" id="GO:0003676">
    <property type="term" value="F:nucleic acid binding"/>
    <property type="evidence" value="ECO:0007669"/>
    <property type="project" value="InterPro"/>
</dbReference>
<name>A0A1S3X7V7_TOBAC</name>
<dbReference type="SMR" id="A0A1S3X7V7"/>
<dbReference type="KEGG" id="nta:107762072"/>
<organism evidence="2">
    <name type="scientific">Nicotiana tabacum</name>
    <name type="common">Common tobacco</name>
    <dbReference type="NCBI Taxonomy" id="4097"/>
    <lineage>
        <taxon>Eukaryota</taxon>
        <taxon>Viridiplantae</taxon>
        <taxon>Streptophyta</taxon>
        <taxon>Embryophyta</taxon>
        <taxon>Tracheophyta</taxon>
        <taxon>Spermatophyta</taxon>
        <taxon>Magnoliopsida</taxon>
        <taxon>eudicotyledons</taxon>
        <taxon>Gunneridae</taxon>
        <taxon>Pentapetalae</taxon>
        <taxon>asterids</taxon>
        <taxon>lamiids</taxon>
        <taxon>Solanales</taxon>
        <taxon>Solanaceae</taxon>
        <taxon>Nicotianoideae</taxon>
        <taxon>Nicotianeae</taxon>
        <taxon>Nicotiana</taxon>
    </lineage>
</organism>
<dbReference type="InterPro" id="IPR012337">
    <property type="entry name" value="RNaseH-like_sf"/>
</dbReference>
<dbReference type="InterPro" id="IPR036397">
    <property type="entry name" value="RNaseH_sf"/>
</dbReference>
<feature type="non-terminal residue" evidence="2">
    <location>
        <position position="1"/>
    </location>
</feature>